<dbReference type="InterPro" id="IPR029058">
    <property type="entry name" value="AB_hydrolase_fold"/>
</dbReference>
<dbReference type="Proteomes" id="UP001366503">
    <property type="component" value="Unassembled WGS sequence"/>
</dbReference>
<dbReference type="EC" id="3.1.1.24" evidence="2"/>
<accession>A0ABU8K6M2</accession>
<feature type="domain" description="Serine aminopeptidase S33" evidence="1">
    <location>
        <begin position="57"/>
        <end position="254"/>
    </location>
</feature>
<protein>
    <submittedName>
        <fullName evidence="2">3-oxoadipate enol-lactonase</fullName>
        <ecNumber evidence="2">3.1.1.24</ecNumber>
    </submittedName>
</protein>
<dbReference type="InterPro" id="IPR022742">
    <property type="entry name" value="Hydrolase_4"/>
</dbReference>
<comment type="caution">
    <text evidence="2">The sequence shown here is derived from an EMBL/GenBank/DDBJ whole genome shotgun (WGS) entry which is preliminary data.</text>
</comment>
<dbReference type="InterPro" id="IPR026968">
    <property type="entry name" value="PcaD/CatD"/>
</dbReference>
<dbReference type="Gene3D" id="3.40.50.1820">
    <property type="entry name" value="alpha/beta hydrolase"/>
    <property type="match status" value="1"/>
</dbReference>
<dbReference type="InterPro" id="IPR000073">
    <property type="entry name" value="AB_hydrolase_1"/>
</dbReference>
<name>A0ABU8K6M2_9HYPH</name>
<dbReference type="SUPFAM" id="SSF53474">
    <property type="entry name" value="alpha/beta-Hydrolases"/>
    <property type="match status" value="1"/>
</dbReference>
<sequence>MWLRRIEIVPFVSIGGVTLHYRHIEATGTSRPIIFINSLGTDFRIWDDVVAKLRSEMPMLVYDKRGHGLSDIGGGVRSIDDHVDDLAALIDHFGFDKVVLFGLSVGGMIAQRLYTRHPKCVEALILSDTAHKIGTAESWNTRIATVERDGIEAIAEGIMKVWFTPQFHAKRAADLAGCCNMLTRQALSGYIGTCMAVRDADFTESARRIAVPTLCIVGDQDGSTPPDLVRSLAGMVPGARFEVIRNAAHIPCIEQPDALVSLIRDFVASLPEETSAHG</sequence>
<dbReference type="PANTHER" id="PTHR43798">
    <property type="entry name" value="MONOACYLGLYCEROL LIPASE"/>
    <property type="match status" value="1"/>
</dbReference>
<dbReference type="Pfam" id="PF12146">
    <property type="entry name" value="Hydrolase_4"/>
    <property type="match status" value="1"/>
</dbReference>
<keyword evidence="2" id="KW-0378">Hydrolase</keyword>
<proteinExistence type="predicted"/>
<evidence type="ECO:0000313" key="3">
    <source>
        <dbReference type="Proteomes" id="UP001366503"/>
    </source>
</evidence>
<keyword evidence="3" id="KW-1185">Reference proteome</keyword>
<dbReference type="NCBIfam" id="TIGR02427">
    <property type="entry name" value="protocat_pcaD"/>
    <property type="match status" value="1"/>
</dbReference>
<dbReference type="GO" id="GO:0047570">
    <property type="term" value="F:3-oxoadipate enol-lactonase activity"/>
    <property type="evidence" value="ECO:0007669"/>
    <property type="project" value="UniProtKB-EC"/>
</dbReference>
<reference evidence="2 3" key="1">
    <citation type="submission" date="2022-12" db="EMBL/GenBank/DDBJ databases">
        <authorList>
            <person name="Muema E."/>
        </authorList>
    </citation>
    <scope>NUCLEOTIDE SEQUENCE [LARGE SCALE GENOMIC DNA]</scope>
    <source>
        <strain evidence="3">1330</strain>
    </source>
</reference>
<dbReference type="EMBL" id="JAPYKO010000001">
    <property type="protein sequence ID" value="MEI9400838.1"/>
    <property type="molecule type" value="Genomic_DNA"/>
</dbReference>
<organism evidence="2 3">
    <name type="scientific">Mesorhizobium argentiipisi</name>
    <dbReference type="NCBI Taxonomy" id="3015175"/>
    <lineage>
        <taxon>Bacteria</taxon>
        <taxon>Pseudomonadati</taxon>
        <taxon>Pseudomonadota</taxon>
        <taxon>Alphaproteobacteria</taxon>
        <taxon>Hyphomicrobiales</taxon>
        <taxon>Phyllobacteriaceae</taxon>
        <taxon>Mesorhizobium</taxon>
    </lineage>
</organism>
<dbReference type="InterPro" id="IPR050266">
    <property type="entry name" value="AB_hydrolase_sf"/>
</dbReference>
<dbReference type="PRINTS" id="PR00111">
    <property type="entry name" value="ABHYDROLASE"/>
</dbReference>
<evidence type="ECO:0000313" key="2">
    <source>
        <dbReference type="EMBL" id="MEI9400838.1"/>
    </source>
</evidence>
<evidence type="ECO:0000259" key="1">
    <source>
        <dbReference type="Pfam" id="PF12146"/>
    </source>
</evidence>
<gene>
    <name evidence="2" type="primary">pcaD</name>
    <name evidence="2" type="ORF">O7A05_01285</name>
</gene>